<accession>A0A316DR89</accession>
<keyword evidence="1" id="KW-0472">Membrane</keyword>
<keyword evidence="1" id="KW-0812">Transmembrane</keyword>
<dbReference type="AlphaFoldDB" id="A0A316DR89"/>
<organism evidence="2 3">
    <name type="scientific">Tumebacillus permanentifrigoris</name>
    <dbReference type="NCBI Taxonomy" id="378543"/>
    <lineage>
        <taxon>Bacteria</taxon>
        <taxon>Bacillati</taxon>
        <taxon>Bacillota</taxon>
        <taxon>Bacilli</taxon>
        <taxon>Bacillales</taxon>
        <taxon>Alicyclobacillaceae</taxon>
        <taxon>Tumebacillus</taxon>
    </lineage>
</organism>
<name>A0A316DR89_9BACL</name>
<reference evidence="2 3" key="1">
    <citation type="submission" date="2018-05" db="EMBL/GenBank/DDBJ databases">
        <title>Genomic Encyclopedia of Type Strains, Phase IV (KMG-IV): sequencing the most valuable type-strain genomes for metagenomic binning, comparative biology and taxonomic classification.</title>
        <authorList>
            <person name="Goeker M."/>
        </authorList>
    </citation>
    <scope>NUCLEOTIDE SEQUENCE [LARGE SCALE GENOMIC DNA]</scope>
    <source>
        <strain evidence="2 3">DSM 18773</strain>
    </source>
</reference>
<sequence>MFLRRLSIVLFILCVLFLGLGIWFWQNGRVG</sequence>
<dbReference type="Proteomes" id="UP000245634">
    <property type="component" value="Unassembled WGS sequence"/>
</dbReference>
<dbReference type="EMBL" id="QGGL01000018">
    <property type="protein sequence ID" value="PWK06966.1"/>
    <property type="molecule type" value="Genomic_DNA"/>
</dbReference>
<comment type="caution">
    <text evidence="2">The sequence shown here is derived from an EMBL/GenBank/DDBJ whole genome shotgun (WGS) entry which is preliminary data.</text>
</comment>
<keyword evidence="3" id="KW-1185">Reference proteome</keyword>
<keyword evidence="1" id="KW-1133">Transmembrane helix</keyword>
<proteinExistence type="predicted"/>
<evidence type="ECO:0000313" key="2">
    <source>
        <dbReference type="EMBL" id="PWK06966.1"/>
    </source>
</evidence>
<gene>
    <name evidence="2" type="ORF">C7459_11830</name>
</gene>
<feature type="transmembrane region" description="Helical" evidence="1">
    <location>
        <begin position="6"/>
        <end position="25"/>
    </location>
</feature>
<protein>
    <submittedName>
        <fullName evidence="2">Uncharacterized protein</fullName>
    </submittedName>
</protein>
<evidence type="ECO:0000256" key="1">
    <source>
        <dbReference type="SAM" id="Phobius"/>
    </source>
</evidence>
<evidence type="ECO:0000313" key="3">
    <source>
        <dbReference type="Proteomes" id="UP000245634"/>
    </source>
</evidence>